<dbReference type="InterPro" id="IPR050545">
    <property type="entry name" value="Mycobact_MmpL"/>
</dbReference>
<evidence type="ECO:0000256" key="4">
    <source>
        <dbReference type="ARBA" id="ARBA00022692"/>
    </source>
</evidence>
<evidence type="ECO:0000256" key="5">
    <source>
        <dbReference type="ARBA" id="ARBA00022989"/>
    </source>
</evidence>
<evidence type="ECO:0000313" key="10">
    <source>
        <dbReference type="EMBL" id="ATE54620.1"/>
    </source>
</evidence>
<keyword evidence="4 8" id="KW-0812">Transmembrane</keyword>
<dbReference type="AlphaFoldDB" id="A0A290Z6H2"/>
<keyword evidence="3" id="KW-1003">Cell membrane</keyword>
<dbReference type="PROSITE" id="PS50156">
    <property type="entry name" value="SSD"/>
    <property type="match status" value="1"/>
</dbReference>
<evidence type="ECO:0000256" key="8">
    <source>
        <dbReference type="SAM" id="Phobius"/>
    </source>
</evidence>
<feature type="transmembrane region" description="Helical" evidence="8">
    <location>
        <begin position="579"/>
        <end position="600"/>
    </location>
</feature>
<feature type="transmembrane region" description="Helical" evidence="8">
    <location>
        <begin position="621"/>
        <end position="642"/>
    </location>
</feature>
<accession>A0A290Z6H2</accession>
<feature type="transmembrane region" description="Helical" evidence="8">
    <location>
        <begin position="364"/>
        <end position="382"/>
    </location>
</feature>
<dbReference type="GO" id="GO:0005886">
    <property type="term" value="C:plasma membrane"/>
    <property type="evidence" value="ECO:0007669"/>
    <property type="project" value="UniProtKB-SubCell"/>
</dbReference>
<evidence type="ECO:0000256" key="7">
    <source>
        <dbReference type="SAM" id="MobiDB-lite"/>
    </source>
</evidence>
<dbReference type="InterPro" id="IPR000731">
    <property type="entry name" value="SSD"/>
</dbReference>
<proteinExistence type="inferred from homology"/>
<gene>
    <name evidence="10" type="ORF">CNX65_16070</name>
</gene>
<evidence type="ECO:0000256" key="1">
    <source>
        <dbReference type="ARBA" id="ARBA00004651"/>
    </source>
</evidence>
<keyword evidence="11" id="KW-1185">Reference proteome</keyword>
<comment type="similarity">
    <text evidence="2">Belongs to the resistance-nodulation-cell division (RND) (TC 2.A.6) family. MmpL subfamily.</text>
</comment>
<protein>
    <recommendedName>
        <fullName evidence="9">SSD domain-containing protein</fullName>
    </recommendedName>
</protein>
<reference evidence="10" key="1">
    <citation type="submission" date="2017-09" db="EMBL/GenBank/DDBJ databases">
        <title>Complete Genome Sequence of ansamitocin-producing Bacterium Actinosynnema pretiosum X47.</title>
        <authorList>
            <person name="Cao G."/>
            <person name="Zong G."/>
            <person name="Zhong C."/>
            <person name="Fu J."/>
        </authorList>
    </citation>
    <scope>NUCLEOTIDE SEQUENCE [LARGE SCALE GENOMIC DNA]</scope>
    <source>
        <strain evidence="10">X47</strain>
    </source>
</reference>
<evidence type="ECO:0000259" key="9">
    <source>
        <dbReference type="PROSITE" id="PS50156"/>
    </source>
</evidence>
<evidence type="ECO:0000256" key="6">
    <source>
        <dbReference type="ARBA" id="ARBA00023136"/>
    </source>
</evidence>
<dbReference type="InterPro" id="IPR004869">
    <property type="entry name" value="MMPL_dom"/>
</dbReference>
<dbReference type="Pfam" id="PF03176">
    <property type="entry name" value="MMPL"/>
    <property type="match status" value="2"/>
</dbReference>
<feature type="transmembrane region" description="Helical" evidence="8">
    <location>
        <begin position="206"/>
        <end position="226"/>
    </location>
</feature>
<feature type="transmembrane region" description="Helical" evidence="8">
    <location>
        <begin position="232"/>
        <end position="252"/>
    </location>
</feature>
<feature type="transmembrane region" description="Helical" evidence="8">
    <location>
        <begin position="273"/>
        <end position="301"/>
    </location>
</feature>
<feature type="transmembrane region" description="Helical" evidence="8">
    <location>
        <begin position="181"/>
        <end position="199"/>
    </location>
</feature>
<feature type="transmembrane region" description="Helical" evidence="8">
    <location>
        <begin position="307"/>
        <end position="331"/>
    </location>
</feature>
<dbReference type="EMBL" id="CP023445">
    <property type="protein sequence ID" value="ATE54620.1"/>
    <property type="molecule type" value="Genomic_DNA"/>
</dbReference>
<sequence length="743" mass="75925">MATFLHRLGSASYRNRGAVVFAWLVLLIGLGVGSAVFAGKTVTTFSIPGQESTTALERMRAEFGSGPSGASAQVVVRAPEGARITDQVIAGRVTTLVGALNKLPGVVSATNPLNPAAPVVSADQAVAYSTVTYEAQAPDITDEQRAALLDALDGARQDGLAVEVTGEATREVVGIGGPAEVVGVVVALLVLALTYGSLVTAGMNMLTAVVGVGIGALGITLLTGFAELQSTTPVLAVMLGLAVGIDYALFIVTRFRHELLDGRDVPSAIAMAVGTAGSAVVTAGITVVIALTGLAVAGIPFLTEMGVAAAATVVVAVLIAVTLVPAALGFIGRRALPRRLRSGARPVDRGVYRRWAAATTRNRWPVLVVAVAALAVVAVPAFSMQTSLAQRPAEGSTQARAVEIVSEHFGPGFTGPLLVLVEGDEVAKHALEVSSRAKELGDVAVVGQAQVNSDGTAALVNVVPRSAPDSAETIALVDELRSAVSGVDGAQVYVTGTTAVGVDVSHRLDESLPTYLVLVVGLALVLLVLVFRSLLVPVAGVLGFLLTVGASLGATTAVFQWGWLKDVVRAETTGPLMSLAPMMVTGILFGLAMDYQVFLVSRMHEAHAHGAPPREAVVTGFRQAAPVVVAAAAIMFAVFAGFVPEGEATIKPIAFALAIGILVDAVVVRMVAIPAALAIMGSAAWWLPRSLRRLPVLDVEGAALERGGASAVPQQDRAEPAGAAGTGAVGAREEDAGHDVPSR</sequence>
<keyword evidence="5 8" id="KW-1133">Transmembrane helix</keyword>
<dbReference type="PANTHER" id="PTHR33406:SF11">
    <property type="entry name" value="MEMBRANE PROTEIN SCO6666-RELATED"/>
    <property type="match status" value="1"/>
</dbReference>
<organism evidence="10 11">
    <name type="scientific">Actinosynnema pretiosum</name>
    <dbReference type="NCBI Taxonomy" id="42197"/>
    <lineage>
        <taxon>Bacteria</taxon>
        <taxon>Bacillati</taxon>
        <taxon>Actinomycetota</taxon>
        <taxon>Actinomycetes</taxon>
        <taxon>Pseudonocardiales</taxon>
        <taxon>Pseudonocardiaceae</taxon>
        <taxon>Actinosynnema</taxon>
    </lineage>
</organism>
<feature type="transmembrane region" description="Helical" evidence="8">
    <location>
        <begin position="512"/>
        <end position="531"/>
    </location>
</feature>
<dbReference type="Proteomes" id="UP000218505">
    <property type="component" value="Chromosome"/>
</dbReference>
<dbReference type="KEGG" id="apre:CNX65_16070"/>
<feature type="transmembrane region" description="Helical" evidence="8">
    <location>
        <begin position="538"/>
        <end position="559"/>
    </location>
</feature>
<name>A0A290Z6H2_9PSEU</name>
<dbReference type="RefSeq" id="WP_096493942.1">
    <property type="nucleotide sequence ID" value="NZ_CP023445.1"/>
</dbReference>
<feature type="transmembrane region" description="Helical" evidence="8">
    <location>
        <begin position="654"/>
        <end position="687"/>
    </location>
</feature>
<dbReference type="PANTHER" id="PTHR33406">
    <property type="entry name" value="MEMBRANE PROTEIN MJ1562-RELATED"/>
    <property type="match status" value="1"/>
</dbReference>
<keyword evidence="6 8" id="KW-0472">Membrane</keyword>
<evidence type="ECO:0000313" key="11">
    <source>
        <dbReference type="Proteomes" id="UP000218505"/>
    </source>
</evidence>
<evidence type="ECO:0000256" key="3">
    <source>
        <dbReference type="ARBA" id="ARBA00022475"/>
    </source>
</evidence>
<dbReference type="Gene3D" id="1.20.1640.10">
    <property type="entry name" value="Multidrug efflux transporter AcrB transmembrane domain"/>
    <property type="match status" value="2"/>
</dbReference>
<feature type="domain" description="SSD" evidence="9">
    <location>
        <begin position="181"/>
        <end position="330"/>
    </location>
</feature>
<feature type="compositionally biased region" description="Basic and acidic residues" evidence="7">
    <location>
        <begin position="731"/>
        <end position="743"/>
    </location>
</feature>
<feature type="region of interest" description="Disordered" evidence="7">
    <location>
        <begin position="707"/>
        <end position="743"/>
    </location>
</feature>
<dbReference type="SUPFAM" id="SSF82866">
    <property type="entry name" value="Multidrug efflux transporter AcrB transmembrane domain"/>
    <property type="match status" value="2"/>
</dbReference>
<evidence type="ECO:0000256" key="2">
    <source>
        <dbReference type="ARBA" id="ARBA00010157"/>
    </source>
</evidence>
<comment type="subcellular location">
    <subcellularLocation>
        <location evidence="1">Cell membrane</location>
        <topology evidence="1">Multi-pass membrane protein</topology>
    </subcellularLocation>
</comment>